<proteinExistence type="predicted"/>
<accession>A0A4Y1R714</accession>
<protein>
    <submittedName>
        <fullName evidence="1">Uncharacterized protein</fullName>
    </submittedName>
</protein>
<reference evidence="1" key="1">
    <citation type="journal article" date="2019" name="Science">
        <title>Mutation of a bHLH transcription factor allowed almond domestication.</title>
        <authorList>
            <person name="Sanchez-Perez R."/>
            <person name="Pavan S."/>
            <person name="Mazzeo R."/>
            <person name="Moldovan C."/>
            <person name="Aiese Cigliano R."/>
            <person name="Del Cueto J."/>
            <person name="Ricciardi F."/>
            <person name="Lotti C."/>
            <person name="Ricciardi L."/>
            <person name="Dicenta F."/>
            <person name="Lopez-Marques R.L."/>
            <person name="Lindberg Moller B."/>
        </authorList>
    </citation>
    <scope>NUCLEOTIDE SEQUENCE</scope>
</reference>
<sequence length="254" mass="29293">MKVLSDFCCSWMCLAVAGIRITKHDKGSSIHLILYPNSGSLLLDEDLNVASFQGLDGATGSLVIMAWNRKANIGSQEMHQYLNFLQVVQAMDVPAVSLHYCSRELLSTATFKPCNIMLLLFCQREWEGRWRRRWWWRWWLEEVIKVKECGLKTGDVKLENPCAPCLLCSLIFGATFSRLWLKDRRQALLMTSTCEARLFVEHHTCIPIKHSSERAQADNDLYLMASVDVLYDDEDHDQSPMDLLTKKQIHPREN</sequence>
<dbReference type="EMBL" id="AP019299">
    <property type="protein sequence ID" value="BBG99990.1"/>
    <property type="molecule type" value="Genomic_DNA"/>
</dbReference>
<evidence type="ECO:0000313" key="1">
    <source>
        <dbReference type="EMBL" id="BBG99990.1"/>
    </source>
</evidence>
<organism evidence="1">
    <name type="scientific">Prunus dulcis</name>
    <name type="common">Almond</name>
    <name type="synonym">Amygdalus dulcis</name>
    <dbReference type="NCBI Taxonomy" id="3755"/>
    <lineage>
        <taxon>Eukaryota</taxon>
        <taxon>Viridiplantae</taxon>
        <taxon>Streptophyta</taxon>
        <taxon>Embryophyta</taxon>
        <taxon>Tracheophyta</taxon>
        <taxon>Spermatophyta</taxon>
        <taxon>Magnoliopsida</taxon>
        <taxon>eudicotyledons</taxon>
        <taxon>Gunneridae</taxon>
        <taxon>Pentapetalae</taxon>
        <taxon>rosids</taxon>
        <taxon>fabids</taxon>
        <taxon>Rosales</taxon>
        <taxon>Rosaceae</taxon>
        <taxon>Amygdaloideae</taxon>
        <taxon>Amygdaleae</taxon>
        <taxon>Prunus</taxon>
    </lineage>
</organism>
<gene>
    <name evidence="1" type="ORF">Prudu_009872</name>
</gene>
<dbReference type="AlphaFoldDB" id="A0A4Y1R714"/>
<name>A0A4Y1R714_PRUDU</name>